<dbReference type="InterPro" id="IPR027396">
    <property type="entry name" value="DsrEFH-like"/>
</dbReference>
<keyword evidence="3" id="KW-1185">Reference proteome</keyword>
<dbReference type="PANTHER" id="PTHR34655">
    <property type="entry name" value="CONSERVED WITHIN P. AEROPHILUM"/>
    <property type="match status" value="1"/>
</dbReference>
<sequence>MALTRLGILLEAGTHERAHYALVVAAGAAALGRETTLFVTNAGCRLLLDPTPLRDDPREARIVARGVAGIATLLPACAELGVRMIACEAGLKAEGLVAAPLATGVEVAGIATFLSAVGDGQIVTL</sequence>
<dbReference type="EMBL" id="JAAVUP010000009">
    <property type="protein sequence ID" value="NKE19282.1"/>
    <property type="molecule type" value="Genomic_DNA"/>
</dbReference>
<dbReference type="SUPFAM" id="SSF75169">
    <property type="entry name" value="DsrEFH-like"/>
    <property type="match status" value="1"/>
</dbReference>
<reference evidence="2 3" key="2">
    <citation type="submission" date="2020-02" db="EMBL/GenBank/DDBJ databases">
        <authorList>
            <person name="Sun Q."/>
            <person name="Inoue M."/>
        </authorList>
    </citation>
    <scope>NUCLEOTIDE SEQUENCE [LARGE SCALE GENOMIC DNA]</scope>
    <source>
        <strain evidence="2 3">KCTC 22478</strain>
    </source>
</reference>
<dbReference type="Pfam" id="PF02635">
    <property type="entry name" value="DsrE"/>
    <property type="match status" value="1"/>
</dbReference>
<protein>
    <recommendedName>
        <fullName evidence="5">Peroxiredoxin</fullName>
    </recommendedName>
</protein>
<evidence type="ECO:0000313" key="2">
    <source>
        <dbReference type="EMBL" id="NKE19282.1"/>
    </source>
</evidence>
<organism evidence="1 4">
    <name type="scientific">Neoroseomonas oryzicola</name>
    <dbReference type="NCBI Taxonomy" id="535904"/>
    <lineage>
        <taxon>Bacteria</taxon>
        <taxon>Pseudomonadati</taxon>
        <taxon>Pseudomonadota</taxon>
        <taxon>Alphaproteobacteria</taxon>
        <taxon>Acetobacterales</taxon>
        <taxon>Acetobacteraceae</taxon>
        <taxon>Neoroseomonas</taxon>
    </lineage>
</organism>
<evidence type="ECO:0000313" key="1">
    <source>
        <dbReference type="EMBL" id="MBR0661389.1"/>
    </source>
</evidence>
<dbReference type="Proteomes" id="UP000746741">
    <property type="component" value="Unassembled WGS sequence"/>
</dbReference>
<proteinExistence type="predicted"/>
<accession>A0A9X9WM29</accession>
<comment type="caution">
    <text evidence="1">The sequence shown here is derived from an EMBL/GenBank/DDBJ whole genome shotgun (WGS) entry which is preliminary data.</text>
</comment>
<reference evidence="1" key="1">
    <citation type="submission" date="2020-01" db="EMBL/GenBank/DDBJ databases">
        <authorList>
            <person name="Rat A."/>
        </authorList>
    </citation>
    <scope>NUCLEOTIDE SEQUENCE</scope>
    <source>
        <strain evidence="1">LMG 31161</strain>
    </source>
</reference>
<dbReference type="InterPro" id="IPR003787">
    <property type="entry name" value="Sulphur_relay_DsrE/F-like"/>
</dbReference>
<dbReference type="Proteomes" id="UP001138708">
    <property type="component" value="Unassembled WGS sequence"/>
</dbReference>
<evidence type="ECO:0000313" key="4">
    <source>
        <dbReference type="Proteomes" id="UP001138708"/>
    </source>
</evidence>
<dbReference type="PANTHER" id="PTHR34655:SF2">
    <property type="entry name" value="PEROXIREDOXIN FAMILY PROTEIN"/>
    <property type="match status" value="1"/>
</dbReference>
<dbReference type="AlphaFoldDB" id="A0A9X9WM29"/>
<gene>
    <name evidence="2" type="ORF">GWK15_20175</name>
    <name evidence="1" type="ORF">GXW75_19195</name>
</gene>
<dbReference type="RefSeq" id="WP_168043315.1">
    <property type="nucleotide sequence ID" value="NZ_JAAEDK010000052.1"/>
</dbReference>
<dbReference type="EMBL" id="JAAEDK010000052">
    <property type="protein sequence ID" value="MBR0661389.1"/>
    <property type="molecule type" value="Genomic_DNA"/>
</dbReference>
<evidence type="ECO:0000313" key="3">
    <source>
        <dbReference type="Proteomes" id="UP000746741"/>
    </source>
</evidence>
<evidence type="ECO:0008006" key="5">
    <source>
        <dbReference type="Google" id="ProtNLM"/>
    </source>
</evidence>
<reference evidence="1" key="3">
    <citation type="journal article" date="2021" name="Syst. Appl. Microbiol.">
        <title>Roseomonas hellenica sp. nov., isolated from roots of wild-growing Alkanna tinctoria.</title>
        <authorList>
            <person name="Rat A."/>
            <person name="Naranjo H.D."/>
            <person name="Lebbe L."/>
            <person name="Cnockaert M."/>
            <person name="Krigas N."/>
            <person name="Grigoriadou K."/>
            <person name="Maloupa E."/>
            <person name="Willems A."/>
        </authorList>
    </citation>
    <scope>NUCLEOTIDE SEQUENCE</scope>
    <source>
        <strain evidence="1">LMG 31161</strain>
    </source>
</reference>
<name>A0A9X9WM29_9PROT</name>
<dbReference type="Gene3D" id="3.40.1260.10">
    <property type="entry name" value="DsrEFH-like"/>
    <property type="match status" value="2"/>
</dbReference>